<name>A0ABS1WB63_9GAMM</name>
<dbReference type="EMBL" id="JADWVN010000016">
    <property type="protein sequence ID" value="MBL7526591.1"/>
    <property type="molecule type" value="Genomic_DNA"/>
</dbReference>
<evidence type="ECO:0000313" key="3">
    <source>
        <dbReference type="EMBL" id="MBL7526591.1"/>
    </source>
</evidence>
<evidence type="ECO:0008006" key="5">
    <source>
        <dbReference type="Google" id="ProtNLM"/>
    </source>
</evidence>
<feature type="region of interest" description="Disordered" evidence="2">
    <location>
        <begin position="433"/>
        <end position="474"/>
    </location>
</feature>
<dbReference type="RefSeq" id="WP_203110125.1">
    <property type="nucleotide sequence ID" value="NZ_JADOBG010000012.1"/>
</dbReference>
<evidence type="ECO:0000313" key="4">
    <source>
        <dbReference type="Proteomes" id="UP000809910"/>
    </source>
</evidence>
<sequence>MPTQKNYDPAYTEAFKNNFIAHLKNTNFAPGTENQPRELIEQAKGNIAKLSRIFDQLPLPVLDDTSFRQAISEAGNIDAFMRPILNDITQVLLNPDKTRVQDNVIAAIGTKDYAEIVGGEVNADGKVVPKSGDEERFAQEEAEVARLMTASIIVSYSLRVSDYVLSDEAKAMQKQCDDLFQAGNRLKSTLASQQLEGLRIDPVTFDPKAADMLIKTHESAIQSDTDSSALLNLYKQCESLRQAGKLEIDHQTQEFTSTIIAPLDIMATLFTMKTLEEPAPKPSLEEVKQKVAALEGLVDAAIKELKDAAAQYRQEHNIPNDTKVPALDNPIESAYRLKNKLEEISDVEEIFPDASDDTKRDKIEKIYNNAINQFSTDVQQDVLKAKPPAPLMSVVLRLLRSIFTLSFSLTTESEKADQRRFEQESKIIEDISALKSKLPQDPSPEVQSPTQSEDLTASMENPDPDSSATSSHTI</sequence>
<organism evidence="3 4">
    <name type="scientific">Legionella bononiensis</name>
    <dbReference type="NCBI Taxonomy" id="2793102"/>
    <lineage>
        <taxon>Bacteria</taxon>
        <taxon>Pseudomonadati</taxon>
        <taxon>Pseudomonadota</taxon>
        <taxon>Gammaproteobacteria</taxon>
        <taxon>Legionellales</taxon>
        <taxon>Legionellaceae</taxon>
        <taxon>Legionella</taxon>
    </lineage>
</organism>
<accession>A0ABS1WB63</accession>
<proteinExistence type="predicted"/>
<feature type="compositionally biased region" description="Polar residues" evidence="2">
    <location>
        <begin position="445"/>
        <end position="474"/>
    </location>
</feature>
<dbReference type="Proteomes" id="UP000809910">
    <property type="component" value="Unassembled WGS sequence"/>
</dbReference>
<comment type="caution">
    <text evidence="3">The sequence shown here is derived from an EMBL/GenBank/DDBJ whole genome shotgun (WGS) entry which is preliminary data.</text>
</comment>
<feature type="coiled-coil region" evidence="1">
    <location>
        <begin position="284"/>
        <end position="311"/>
    </location>
</feature>
<keyword evidence="1" id="KW-0175">Coiled coil</keyword>
<gene>
    <name evidence="3" type="ORF">I5282_08415</name>
</gene>
<reference evidence="3 4" key="1">
    <citation type="submission" date="2020-12" db="EMBL/GenBank/DDBJ databases">
        <title>WGS of Legionella: environmental sample.</title>
        <authorList>
            <person name="Cristino S."/>
            <person name="Girolamini L."/>
            <person name="Salaris S."/>
            <person name="Pascale M.R."/>
            <person name="Mazzotta M."/>
            <person name="Orsini M."/>
            <person name="Grottola A."/>
        </authorList>
    </citation>
    <scope>NUCLEOTIDE SEQUENCE [LARGE SCALE GENOMIC DNA]</scope>
    <source>
        <strain evidence="3 4">30cs62</strain>
    </source>
</reference>
<protein>
    <recommendedName>
        <fullName evidence="5">Coiled-coil protein</fullName>
    </recommendedName>
</protein>
<evidence type="ECO:0000256" key="1">
    <source>
        <dbReference type="SAM" id="Coils"/>
    </source>
</evidence>
<evidence type="ECO:0000256" key="2">
    <source>
        <dbReference type="SAM" id="MobiDB-lite"/>
    </source>
</evidence>
<keyword evidence="4" id="KW-1185">Reference proteome</keyword>